<dbReference type="InterPro" id="IPR001041">
    <property type="entry name" value="2Fe-2S_ferredoxin-type"/>
</dbReference>
<dbReference type="Pfam" id="PF07992">
    <property type="entry name" value="Pyr_redox_2"/>
    <property type="match status" value="1"/>
</dbReference>
<accession>N0BFN3</accession>
<dbReference type="PRINTS" id="PR00368">
    <property type="entry name" value="FADPNR"/>
</dbReference>
<dbReference type="InterPro" id="IPR042204">
    <property type="entry name" value="2Fe-2S-bd_N"/>
</dbReference>
<dbReference type="InterPro" id="IPR036010">
    <property type="entry name" value="2Fe-2S_ferredoxin-like_sf"/>
</dbReference>
<dbReference type="AlphaFoldDB" id="N0BFN3"/>
<dbReference type="eggNOG" id="arCOG01294">
    <property type="taxonomic scope" value="Archaea"/>
</dbReference>
<dbReference type="Pfam" id="PF13510">
    <property type="entry name" value="Fer2_4"/>
    <property type="match status" value="1"/>
</dbReference>
<dbReference type="PROSITE" id="PS00197">
    <property type="entry name" value="2FE2S_FER_1"/>
    <property type="match status" value="1"/>
</dbReference>
<dbReference type="EMBL" id="CP005290">
    <property type="protein sequence ID" value="AGK61072.1"/>
    <property type="molecule type" value="Genomic_DNA"/>
</dbReference>
<dbReference type="GO" id="GO:0051537">
    <property type="term" value="F:2 iron, 2 sulfur cluster binding"/>
    <property type="evidence" value="ECO:0007669"/>
    <property type="project" value="InterPro"/>
</dbReference>
<dbReference type="SUPFAM" id="SSF51905">
    <property type="entry name" value="FAD/NAD(P)-binding domain"/>
    <property type="match status" value="1"/>
</dbReference>
<organism evidence="3 4">
    <name type="scientific">Archaeoglobus sulfaticallidus PM70-1</name>
    <dbReference type="NCBI Taxonomy" id="387631"/>
    <lineage>
        <taxon>Archaea</taxon>
        <taxon>Methanobacteriati</taxon>
        <taxon>Methanobacteriota</taxon>
        <taxon>Archaeoglobi</taxon>
        <taxon>Archaeoglobales</taxon>
        <taxon>Archaeoglobaceae</taxon>
        <taxon>Archaeoglobus</taxon>
    </lineage>
</organism>
<dbReference type="SUPFAM" id="SSF54292">
    <property type="entry name" value="2Fe-2S ferredoxin-like"/>
    <property type="match status" value="1"/>
</dbReference>
<gene>
    <name evidence="3" type="ORF">Asulf_01071</name>
</gene>
<dbReference type="PANTHER" id="PTHR42949:SF3">
    <property type="entry name" value="ANAEROBIC GLYCEROL-3-PHOSPHATE DEHYDROGENASE SUBUNIT B"/>
    <property type="match status" value="1"/>
</dbReference>
<keyword evidence="4" id="KW-1185">Reference proteome</keyword>
<dbReference type="RefSeq" id="WP_015590670.1">
    <property type="nucleotide sequence ID" value="NC_021169.1"/>
</dbReference>
<dbReference type="Gene3D" id="3.10.20.440">
    <property type="entry name" value="2Fe-2S iron-sulphur cluster binding domain, sarcosine oxidase, alpha subunit, N-terminal domain"/>
    <property type="match status" value="1"/>
</dbReference>
<dbReference type="Proteomes" id="UP000013307">
    <property type="component" value="Chromosome"/>
</dbReference>
<evidence type="ECO:0000256" key="1">
    <source>
        <dbReference type="ARBA" id="ARBA00023002"/>
    </source>
</evidence>
<dbReference type="GeneID" id="15392712"/>
<sequence>MRLTKHPILEFKRGREVTIYFNQKPIKAYEGETVASALYANGITTFSRSFRFHRPRGFFCAIGKCSSCMMEVDGVPNIRVCKVYVRDGMMIRTQNSFPNADKDIFGMIDSIIDRFYPHGSHYKKFNRPKALRDFVTKQIRNFAGIGNPPKAVFDEKGRYEEIHTDIAIIGGGPAGMSAAIFSARFGAKVTLMDENPFLGGQLVKQTHRFFGSGKHRAGTRGIKIAELLRKEVEELDIDVRYETKVFGIYNGIIGAVERDKKLLKIVPKKIVVATGAYERTLIFENNDLPGVYGAGGVQTLMNVFGVKPGNRGLIVGSGNVGLILSYQLMQAGVEVSAVVEAMPRIGGYFVHAAKIRRLGVPIYVSHTIKRAIGKKKVEGAEIVRLENWREVEGSEKRIDCDFICVATGLSPTHELLYQAGCQMKFVPELGGLVPVRNRFGETTVSGLYVAGDVAGIEEATSAMMEGRIAGLDCAIKLGYGGDEAVKLRNEIVRDLKEFREGPFGERILAGLKKVEVEA</sequence>
<dbReference type="PANTHER" id="PTHR42949">
    <property type="entry name" value="ANAEROBIC GLYCEROL-3-PHOSPHATE DEHYDROGENASE SUBUNIT B"/>
    <property type="match status" value="1"/>
</dbReference>
<protein>
    <submittedName>
        <fullName evidence="3">Thioredoxin reductase</fullName>
    </submittedName>
</protein>
<feature type="domain" description="2Fe-2S ferredoxin-type" evidence="2">
    <location>
        <begin position="15"/>
        <end position="97"/>
    </location>
</feature>
<dbReference type="Gene3D" id="3.50.50.60">
    <property type="entry name" value="FAD/NAD(P)-binding domain"/>
    <property type="match status" value="2"/>
</dbReference>
<dbReference type="OrthoDB" id="27922at2157"/>
<dbReference type="InterPro" id="IPR006058">
    <property type="entry name" value="2Fe2S_fd_BS"/>
</dbReference>
<proteinExistence type="predicted"/>
<reference evidence="3 4" key="1">
    <citation type="journal article" date="2013" name="Genome Announc.">
        <title>Complete Genome Sequence of the Thermophilic and Facultatively Chemolithoautotrophic Sulfate Reducer Archaeoglobus sulfaticallidus Strain PM70-1T.</title>
        <authorList>
            <person name="Stokke R."/>
            <person name="Hocking W.P."/>
            <person name="Steinsbu B.O."/>
            <person name="Steen I.H."/>
        </authorList>
    </citation>
    <scope>NUCLEOTIDE SEQUENCE [LARGE SCALE GENOMIC DNA]</scope>
    <source>
        <strain evidence="3">PM70-1</strain>
    </source>
</reference>
<dbReference type="CDD" id="cd00207">
    <property type="entry name" value="fer2"/>
    <property type="match status" value="1"/>
</dbReference>
<evidence type="ECO:0000259" key="2">
    <source>
        <dbReference type="PROSITE" id="PS51085"/>
    </source>
</evidence>
<dbReference type="PRINTS" id="PR00411">
    <property type="entry name" value="PNDRDTASEI"/>
</dbReference>
<dbReference type="InterPro" id="IPR023753">
    <property type="entry name" value="FAD/NAD-binding_dom"/>
</dbReference>
<dbReference type="STRING" id="387631.Asulf_01071"/>
<dbReference type="InterPro" id="IPR036188">
    <property type="entry name" value="FAD/NAD-bd_sf"/>
</dbReference>
<dbReference type="PROSITE" id="PS51085">
    <property type="entry name" value="2FE2S_FER_2"/>
    <property type="match status" value="1"/>
</dbReference>
<dbReference type="KEGG" id="ast:Asulf_01071"/>
<dbReference type="HOGENOM" id="CLU_030705_2_0_2"/>
<evidence type="ECO:0000313" key="4">
    <source>
        <dbReference type="Proteomes" id="UP000013307"/>
    </source>
</evidence>
<dbReference type="InterPro" id="IPR051691">
    <property type="entry name" value="Metab_Enz_Cyan_OpOx_G3PDH"/>
</dbReference>
<dbReference type="GO" id="GO:0016491">
    <property type="term" value="F:oxidoreductase activity"/>
    <property type="evidence" value="ECO:0007669"/>
    <property type="project" value="UniProtKB-KW"/>
</dbReference>
<evidence type="ECO:0000313" key="3">
    <source>
        <dbReference type="EMBL" id="AGK61072.1"/>
    </source>
</evidence>
<keyword evidence="1" id="KW-0560">Oxidoreductase</keyword>
<name>N0BFN3_9EURY</name>